<gene>
    <name evidence="2" type="ORF">Strvi_9406</name>
</gene>
<keyword evidence="3" id="KW-1185">Reference proteome</keyword>
<keyword evidence="1" id="KW-1133">Transmembrane helix</keyword>
<dbReference type="KEGG" id="svl:Strvi_9406"/>
<sequence length="77" mass="8274">MTFALTSSGLALLVAIGIGWWMKKDSSFRKREVAVVSVFWILVMMTPLGTSTVEKVQEMVGHGAAGLSDTVNNVSSK</sequence>
<accession>G2PGU9</accession>
<evidence type="ECO:0000256" key="1">
    <source>
        <dbReference type="SAM" id="Phobius"/>
    </source>
</evidence>
<dbReference type="RefSeq" id="WP_014043598.1">
    <property type="nucleotide sequence ID" value="NC_015951.1"/>
</dbReference>
<geneLocation type="plasmid" evidence="2 3">
    <name>pSTRVI01</name>
</geneLocation>
<protein>
    <submittedName>
        <fullName evidence="2">Uncharacterized protein</fullName>
    </submittedName>
</protein>
<feature type="transmembrane region" description="Helical" evidence="1">
    <location>
        <begin position="33"/>
        <end position="53"/>
    </location>
</feature>
<keyword evidence="1" id="KW-0812">Transmembrane</keyword>
<name>G2PGU9_STRV4</name>
<dbReference type="Proteomes" id="UP000008703">
    <property type="component" value="Plasmid pSTRVI01"/>
</dbReference>
<dbReference type="HOGENOM" id="CLU_2686192_0_0_11"/>
<keyword evidence="2" id="KW-0614">Plasmid</keyword>
<organism evidence="2 3">
    <name type="scientific">Streptomyces violaceusniger (strain Tu 4113)</name>
    <dbReference type="NCBI Taxonomy" id="653045"/>
    <lineage>
        <taxon>Bacteria</taxon>
        <taxon>Bacillati</taxon>
        <taxon>Actinomycetota</taxon>
        <taxon>Actinomycetes</taxon>
        <taxon>Kitasatosporales</taxon>
        <taxon>Streptomycetaceae</taxon>
        <taxon>Streptomyces</taxon>
        <taxon>Streptomyces violaceusniger group</taxon>
    </lineage>
</organism>
<reference evidence="2" key="1">
    <citation type="submission" date="2011-08" db="EMBL/GenBank/DDBJ databases">
        <title>Complete sequence of plasmid 1 of Streptomyces violaceusniger Tu 4113.</title>
        <authorList>
            <consortium name="US DOE Joint Genome Institute"/>
            <person name="Lucas S."/>
            <person name="Han J."/>
            <person name="Lapidus A."/>
            <person name="Cheng J.-F."/>
            <person name="Goodwin L."/>
            <person name="Pitluck S."/>
            <person name="Peters L."/>
            <person name="Ivanova N."/>
            <person name="Daligault H."/>
            <person name="Detter J.C."/>
            <person name="Han C."/>
            <person name="Tapia R."/>
            <person name="Land M."/>
            <person name="Hauser L."/>
            <person name="Kyrpides N."/>
            <person name="Ivanova N."/>
            <person name="Pagani I."/>
            <person name="Hagen A."/>
            <person name="Katz L."/>
            <person name="Fiedler H.-P."/>
            <person name="Keasling J."/>
            <person name="Fortman J."/>
            <person name="Woyke T."/>
        </authorList>
    </citation>
    <scope>NUCLEOTIDE SEQUENCE [LARGE SCALE GENOMIC DNA]</scope>
    <source>
        <strain evidence="2">Tu 4113</strain>
        <plasmid evidence="2">pSTRVI01</plasmid>
    </source>
</reference>
<keyword evidence="1" id="KW-0472">Membrane</keyword>
<proteinExistence type="predicted"/>
<evidence type="ECO:0000313" key="3">
    <source>
        <dbReference type="Proteomes" id="UP000008703"/>
    </source>
</evidence>
<dbReference type="EMBL" id="CP002995">
    <property type="protein sequence ID" value="AEM88663.1"/>
    <property type="molecule type" value="Genomic_DNA"/>
</dbReference>
<evidence type="ECO:0000313" key="2">
    <source>
        <dbReference type="EMBL" id="AEM88663.1"/>
    </source>
</evidence>
<dbReference type="AlphaFoldDB" id="G2PGU9"/>